<name>A0A7K0GAE6_9ACTN</name>
<protein>
    <submittedName>
        <fullName evidence="3">Isochorismatase family protein</fullName>
    </submittedName>
</protein>
<dbReference type="PANTHER" id="PTHR43540">
    <property type="entry name" value="PEROXYUREIDOACRYLATE/UREIDOACRYLATE AMIDOHYDROLASE-RELATED"/>
    <property type="match status" value="1"/>
</dbReference>
<evidence type="ECO:0000259" key="2">
    <source>
        <dbReference type="Pfam" id="PF00857"/>
    </source>
</evidence>
<dbReference type="EMBL" id="VTFZ01000013">
    <property type="protein sequence ID" value="MRX80785.1"/>
    <property type="molecule type" value="Genomic_DNA"/>
</dbReference>
<sequence length="186" mass="19995">MNIDKTATALLVIDAIEAVGDDSIYDPDANDKAYRDNVAAVVSACHGAGIPVIYCNDAHVRGIDRELELWGEHGVAGEVRVIREVEQAEGDITIPKRRYSGFFQTDLDLTLRELGAKTVIAVGADTNICVLHTLADAYFNNYASIVVADATKTFLCGTQEGALEHFKKCYGSELCSTQDLVAALGA</sequence>
<evidence type="ECO:0000313" key="3">
    <source>
        <dbReference type="EMBL" id="MRX80785.1"/>
    </source>
</evidence>
<keyword evidence="1" id="KW-0378">Hydrolase</keyword>
<dbReference type="GeneID" id="98653721"/>
<gene>
    <name evidence="3" type="ORF">GJE22_09335</name>
</gene>
<dbReference type="SUPFAM" id="SSF52499">
    <property type="entry name" value="Isochorismatase-like hydrolases"/>
    <property type="match status" value="1"/>
</dbReference>
<dbReference type="PANTHER" id="PTHR43540:SF6">
    <property type="entry name" value="ISOCHORISMATASE-LIKE DOMAIN-CONTAINING PROTEIN"/>
    <property type="match status" value="1"/>
</dbReference>
<accession>A0A7K0GAE6</accession>
<dbReference type="AlphaFoldDB" id="A0A7K0GAE6"/>
<dbReference type="RefSeq" id="WP_019128803.1">
    <property type="nucleotide sequence ID" value="NZ_VLLQ01000012.1"/>
</dbReference>
<dbReference type="Pfam" id="PF00857">
    <property type="entry name" value="Isochorismatase"/>
    <property type="match status" value="1"/>
</dbReference>
<organism evidence="3 4">
    <name type="scientific">Enorma shizhengliae</name>
    <dbReference type="NCBI Taxonomy" id="2606615"/>
    <lineage>
        <taxon>Bacteria</taxon>
        <taxon>Bacillati</taxon>
        <taxon>Actinomycetota</taxon>
        <taxon>Coriobacteriia</taxon>
        <taxon>Coriobacteriales</taxon>
        <taxon>Coriobacteriaceae</taxon>
        <taxon>Enorma</taxon>
    </lineage>
</organism>
<dbReference type="CDD" id="cd00431">
    <property type="entry name" value="cysteine_hydrolases"/>
    <property type="match status" value="1"/>
</dbReference>
<dbReference type="Proteomes" id="UP000470010">
    <property type="component" value="Unassembled WGS sequence"/>
</dbReference>
<proteinExistence type="predicted"/>
<keyword evidence="4" id="KW-1185">Reference proteome</keyword>
<feature type="domain" description="Isochorismatase-like" evidence="2">
    <location>
        <begin position="8"/>
        <end position="178"/>
    </location>
</feature>
<dbReference type="Gene3D" id="3.40.50.850">
    <property type="entry name" value="Isochorismatase-like"/>
    <property type="match status" value="1"/>
</dbReference>
<dbReference type="GO" id="GO:0016787">
    <property type="term" value="F:hydrolase activity"/>
    <property type="evidence" value="ECO:0007669"/>
    <property type="project" value="UniProtKB-KW"/>
</dbReference>
<comment type="caution">
    <text evidence="3">The sequence shown here is derived from an EMBL/GenBank/DDBJ whole genome shotgun (WGS) entry which is preliminary data.</text>
</comment>
<dbReference type="InterPro" id="IPR000868">
    <property type="entry name" value="Isochorismatase-like_dom"/>
</dbReference>
<dbReference type="InterPro" id="IPR036380">
    <property type="entry name" value="Isochorismatase-like_sf"/>
</dbReference>
<dbReference type="InterPro" id="IPR050272">
    <property type="entry name" value="Isochorismatase-like_hydrls"/>
</dbReference>
<reference evidence="4" key="1">
    <citation type="submission" date="2019-08" db="EMBL/GenBank/DDBJ databases">
        <title>Arthrobacter sp. nov., isolated from plateau pika and Tibetan wild ass.</title>
        <authorList>
            <person name="Ge Y."/>
        </authorList>
    </citation>
    <scope>NUCLEOTIDE SEQUENCE [LARGE SCALE GENOMIC DNA]</scope>
    <source>
        <strain evidence="4">HF-1365</strain>
    </source>
</reference>
<evidence type="ECO:0000256" key="1">
    <source>
        <dbReference type="ARBA" id="ARBA00022801"/>
    </source>
</evidence>
<evidence type="ECO:0000313" key="4">
    <source>
        <dbReference type="Proteomes" id="UP000470010"/>
    </source>
</evidence>